<evidence type="ECO:0000256" key="2">
    <source>
        <dbReference type="ARBA" id="ARBA00022801"/>
    </source>
</evidence>
<evidence type="ECO:0000313" key="5">
    <source>
        <dbReference type="Ensembl" id="ENSEBUP00000007738.1"/>
    </source>
</evidence>
<dbReference type="EC" id="3.1.3.48" evidence="1"/>
<keyword evidence="6" id="KW-1185">Reference proteome</keyword>
<name>A0A8C4NKX5_EPTBU</name>
<dbReference type="AlphaFoldDB" id="A0A8C4NKX5"/>
<reference evidence="5" key="1">
    <citation type="submission" date="2025-08" db="UniProtKB">
        <authorList>
            <consortium name="Ensembl"/>
        </authorList>
    </citation>
    <scope>IDENTIFICATION</scope>
</reference>
<evidence type="ECO:0000256" key="1">
    <source>
        <dbReference type="ARBA" id="ARBA00013064"/>
    </source>
</evidence>
<sequence length="108" mass="12065">MERHAPTCPEILSCTFVRKCCSSFSPAFHRLDSKSCGFGSTRKFFVLCTSVELRRYRVDGLLDGYKARGVVTHHHPVHEGMAPDIASCLAMLDELRGCLEDGKCMVIQ</sequence>
<reference evidence="5" key="2">
    <citation type="submission" date="2025-09" db="UniProtKB">
        <authorList>
            <consortium name="Ensembl"/>
        </authorList>
    </citation>
    <scope>IDENTIFICATION</scope>
</reference>
<dbReference type="GO" id="GO:0004725">
    <property type="term" value="F:protein tyrosine phosphatase activity"/>
    <property type="evidence" value="ECO:0007669"/>
    <property type="project" value="UniProtKB-EC"/>
</dbReference>
<dbReference type="Ensembl" id="ENSEBUT00000008226.1">
    <property type="protein sequence ID" value="ENSEBUP00000007738.1"/>
    <property type="gene ID" value="ENSEBUG00000005047.1"/>
</dbReference>
<feature type="domain" description="CDKN3" evidence="4">
    <location>
        <begin position="34"/>
        <end position="106"/>
    </location>
</feature>
<dbReference type="SUPFAM" id="SSF52799">
    <property type="entry name" value="(Phosphotyrosine protein) phosphatases II"/>
    <property type="match status" value="1"/>
</dbReference>
<keyword evidence="3" id="KW-0904">Protein phosphatase</keyword>
<dbReference type="Pfam" id="PF05706">
    <property type="entry name" value="CDKN3"/>
    <property type="match status" value="1"/>
</dbReference>
<evidence type="ECO:0000313" key="6">
    <source>
        <dbReference type="Proteomes" id="UP000694388"/>
    </source>
</evidence>
<dbReference type="Gene3D" id="3.90.190.10">
    <property type="entry name" value="Protein tyrosine phosphatase superfamily"/>
    <property type="match status" value="1"/>
</dbReference>
<organism evidence="5 6">
    <name type="scientific">Eptatretus burgeri</name>
    <name type="common">Inshore hagfish</name>
    <dbReference type="NCBI Taxonomy" id="7764"/>
    <lineage>
        <taxon>Eukaryota</taxon>
        <taxon>Metazoa</taxon>
        <taxon>Chordata</taxon>
        <taxon>Craniata</taxon>
        <taxon>Vertebrata</taxon>
        <taxon>Cyclostomata</taxon>
        <taxon>Myxini</taxon>
        <taxon>Myxiniformes</taxon>
        <taxon>Myxinidae</taxon>
        <taxon>Eptatretinae</taxon>
        <taxon>Eptatretus</taxon>
    </lineage>
</organism>
<dbReference type="Proteomes" id="UP000694388">
    <property type="component" value="Unplaced"/>
</dbReference>
<evidence type="ECO:0000259" key="4">
    <source>
        <dbReference type="Pfam" id="PF05706"/>
    </source>
</evidence>
<proteinExistence type="predicted"/>
<evidence type="ECO:0000256" key="3">
    <source>
        <dbReference type="ARBA" id="ARBA00022912"/>
    </source>
</evidence>
<accession>A0A8C4NKX5</accession>
<keyword evidence="2" id="KW-0378">Hydrolase</keyword>
<dbReference type="InterPro" id="IPR022778">
    <property type="entry name" value="CDKN3"/>
</dbReference>
<dbReference type="InterPro" id="IPR029021">
    <property type="entry name" value="Prot-tyrosine_phosphatase-like"/>
</dbReference>
<protein>
    <recommendedName>
        <fullName evidence="1">protein-tyrosine-phosphatase</fullName>
        <ecNumber evidence="1">3.1.3.48</ecNumber>
    </recommendedName>
</protein>